<evidence type="ECO:0000313" key="2">
    <source>
        <dbReference type="EMBL" id="SNR40967.1"/>
    </source>
</evidence>
<evidence type="ECO:0000313" key="3">
    <source>
        <dbReference type="Proteomes" id="UP000198348"/>
    </source>
</evidence>
<sequence length="596" mass="66765">MRIPGKNEPEPPEDPAIDVMPASNGEYVPKPPSKQQRAIMGLQNEKIDEMRQKFSMNRRDFVRTSAAMAIGVWAVNQVTGGSWGRFAWADGTDTTDACDLENPGSQLANLPGEFILDTQGHHVDDEGRWRVENPGFTEFLALWTSQAMGRLPGVDPPRGFGAGEVDPIENIGQFHYFKEMFLDSSTTVSLLTALPNLPDETNITPVAHAKETMDLANSLSGSQRCFIHAFSQPNRGFISRDRKPIYQDEDFAWMEQTARDIRPSGWKLYCGWGDSGAGNFHTLGSFPAMNGWWFDDDNGLAITEHIRNLSQKYGLPPVICTHKGLAFNGVFDSAKFSPRDMGIIARLYPDVTFYTYHSGYDGERQEPYPGDDKVNSSNRGVDAFIKSLRENGQDATRFIPRGLEHGNSPNSYAELGTTWWNVMHDASQAAHLLGKLITFVGPRRIVLGTDCIWYGNPQPQYVMMRAFQFTPQAKELYNLPHGLDGDRWDPRENALDGTSYQSTHPNVDGWPTDGRPHPERTIRNGILGRNAAAAYGLDPDAVRHKIDCDDVNKLREGYVENAGTAKERTPYKTNRILGPRTRREFVNFVKSPDYSP</sequence>
<dbReference type="EMBL" id="FZNW01000005">
    <property type="protein sequence ID" value="SNR40967.1"/>
    <property type="molecule type" value="Genomic_DNA"/>
</dbReference>
<dbReference type="AlphaFoldDB" id="A0A238W3I5"/>
<name>A0A238W3I5_9PSEU</name>
<protein>
    <recommendedName>
        <fullName evidence="4">Amidohydrolase</fullName>
    </recommendedName>
</protein>
<dbReference type="Proteomes" id="UP000198348">
    <property type="component" value="Unassembled WGS sequence"/>
</dbReference>
<organism evidence="2 3">
    <name type="scientific">Haloechinothrix alba</name>
    <dbReference type="NCBI Taxonomy" id="664784"/>
    <lineage>
        <taxon>Bacteria</taxon>
        <taxon>Bacillati</taxon>
        <taxon>Actinomycetota</taxon>
        <taxon>Actinomycetes</taxon>
        <taxon>Pseudonocardiales</taxon>
        <taxon>Pseudonocardiaceae</taxon>
        <taxon>Haloechinothrix</taxon>
    </lineage>
</organism>
<gene>
    <name evidence="2" type="ORF">SAMN06265360_10571</name>
</gene>
<evidence type="ECO:0008006" key="4">
    <source>
        <dbReference type="Google" id="ProtNLM"/>
    </source>
</evidence>
<reference evidence="2 3" key="1">
    <citation type="submission" date="2017-06" db="EMBL/GenBank/DDBJ databases">
        <authorList>
            <person name="Kim H.J."/>
            <person name="Triplett B.A."/>
        </authorList>
    </citation>
    <scope>NUCLEOTIDE SEQUENCE [LARGE SCALE GENOMIC DNA]</scope>
    <source>
        <strain evidence="2 3">DSM 45207</strain>
    </source>
</reference>
<proteinExistence type="predicted"/>
<feature type="region of interest" description="Disordered" evidence="1">
    <location>
        <begin position="1"/>
        <end position="33"/>
    </location>
</feature>
<keyword evidence="3" id="KW-1185">Reference proteome</keyword>
<feature type="region of interest" description="Disordered" evidence="1">
    <location>
        <begin position="497"/>
        <end position="516"/>
    </location>
</feature>
<evidence type="ECO:0000256" key="1">
    <source>
        <dbReference type="SAM" id="MobiDB-lite"/>
    </source>
</evidence>
<accession>A0A238W3I5</accession>
<dbReference type="Gene3D" id="3.20.20.140">
    <property type="entry name" value="Metal-dependent hydrolases"/>
    <property type="match status" value="1"/>
</dbReference>